<feature type="coiled-coil region" evidence="5">
    <location>
        <begin position="1111"/>
        <end position="1138"/>
    </location>
</feature>
<evidence type="ECO:0000256" key="3">
    <source>
        <dbReference type="ARBA" id="ARBA00022737"/>
    </source>
</evidence>
<dbReference type="SMART" id="SM00150">
    <property type="entry name" value="SPEC"/>
    <property type="match status" value="4"/>
</dbReference>
<feature type="region of interest" description="Disordered" evidence="6">
    <location>
        <begin position="1"/>
        <end position="147"/>
    </location>
</feature>
<dbReference type="InterPro" id="IPR018159">
    <property type="entry name" value="Spectrin/alpha-actinin"/>
</dbReference>
<comment type="subcellular location">
    <subcellularLocation>
        <location evidence="1">Endomembrane system</location>
    </subcellularLocation>
</comment>
<feature type="coiled-coil region" evidence="5">
    <location>
        <begin position="1403"/>
        <end position="1430"/>
    </location>
</feature>
<feature type="compositionally biased region" description="Low complexity" evidence="6">
    <location>
        <begin position="232"/>
        <end position="245"/>
    </location>
</feature>
<dbReference type="Proteomes" id="UP000095280">
    <property type="component" value="Unplaced"/>
</dbReference>
<feature type="compositionally biased region" description="Low complexity" evidence="6">
    <location>
        <begin position="803"/>
        <end position="818"/>
    </location>
</feature>
<evidence type="ECO:0000313" key="7">
    <source>
        <dbReference type="Proteomes" id="UP000095280"/>
    </source>
</evidence>
<keyword evidence="5" id="KW-0175">Coiled coil</keyword>
<feature type="region of interest" description="Disordered" evidence="6">
    <location>
        <begin position="800"/>
        <end position="843"/>
    </location>
</feature>
<reference evidence="8" key="1">
    <citation type="submission" date="2016-11" db="UniProtKB">
        <authorList>
            <consortium name="WormBaseParasite"/>
        </authorList>
    </citation>
    <scope>IDENTIFICATION</scope>
</reference>
<proteinExistence type="predicted"/>
<feature type="compositionally biased region" description="Low complexity" evidence="6">
    <location>
        <begin position="182"/>
        <end position="195"/>
    </location>
</feature>
<dbReference type="CDD" id="cd00176">
    <property type="entry name" value="SPEC"/>
    <property type="match status" value="1"/>
</dbReference>
<dbReference type="SUPFAM" id="SSF46966">
    <property type="entry name" value="Spectrin repeat"/>
    <property type="match status" value="5"/>
</dbReference>
<evidence type="ECO:0000313" key="8">
    <source>
        <dbReference type="WBParaSite" id="maker-uti_cns_0001385-snap-gene-1.8-mRNA-1"/>
    </source>
</evidence>
<feature type="region of interest" description="Disordered" evidence="6">
    <location>
        <begin position="952"/>
        <end position="973"/>
    </location>
</feature>
<keyword evidence="2" id="KW-0597">Phosphoprotein</keyword>
<evidence type="ECO:0000256" key="6">
    <source>
        <dbReference type="SAM" id="MobiDB-lite"/>
    </source>
</evidence>
<accession>A0A1I8GAW5</accession>
<evidence type="ECO:0000256" key="5">
    <source>
        <dbReference type="SAM" id="Coils"/>
    </source>
</evidence>
<feature type="coiled-coil region" evidence="5">
    <location>
        <begin position="730"/>
        <end position="786"/>
    </location>
</feature>
<feature type="compositionally biased region" description="Polar residues" evidence="6">
    <location>
        <begin position="60"/>
        <end position="72"/>
    </location>
</feature>
<keyword evidence="7" id="KW-1185">Reference proteome</keyword>
<evidence type="ECO:0000256" key="1">
    <source>
        <dbReference type="ARBA" id="ARBA00004308"/>
    </source>
</evidence>
<organism evidence="7 8">
    <name type="scientific">Macrostomum lignano</name>
    <dbReference type="NCBI Taxonomy" id="282301"/>
    <lineage>
        <taxon>Eukaryota</taxon>
        <taxon>Metazoa</taxon>
        <taxon>Spiralia</taxon>
        <taxon>Lophotrochozoa</taxon>
        <taxon>Platyhelminthes</taxon>
        <taxon>Rhabditophora</taxon>
        <taxon>Macrostomorpha</taxon>
        <taxon>Macrostomida</taxon>
        <taxon>Macrostomidae</taxon>
        <taxon>Macrostomum</taxon>
    </lineage>
</organism>
<feature type="compositionally biased region" description="Low complexity" evidence="6">
    <location>
        <begin position="80"/>
        <end position="100"/>
    </location>
</feature>
<feature type="region of interest" description="Disordered" evidence="6">
    <location>
        <begin position="519"/>
        <end position="540"/>
    </location>
</feature>
<dbReference type="PANTHER" id="PTHR14514">
    <property type="entry name" value="PKA ANCHORING PROTEIN"/>
    <property type="match status" value="1"/>
</dbReference>
<dbReference type="WBParaSite" id="maker-uti_cns_0001385-snap-gene-1.8-mRNA-1">
    <property type="protein sequence ID" value="maker-uti_cns_0001385-snap-gene-1.8-mRNA-1"/>
    <property type="gene ID" value="maker-uti_cns_0001385-snap-gene-1.8"/>
</dbReference>
<keyword evidence="4" id="KW-0472">Membrane</keyword>
<feature type="compositionally biased region" description="Low complexity" evidence="6">
    <location>
        <begin position="127"/>
        <end position="138"/>
    </location>
</feature>
<feature type="region of interest" description="Disordered" evidence="6">
    <location>
        <begin position="182"/>
        <end position="247"/>
    </location>
</feature>
<sequence length="1553" mass="171687">VPSAEVSPTREVPSAEAAPIRDALTIEAQQTGDAPPSFEASPATSFVSAEASPPRALTSADASPTKESQSFEASPVRSVEGSPAKEASESESVSAGSASESPKKSQYPAADVDDLAALKAGRGRGSGASSRAGVAAAAAERESLELARNVKTLRYELETLRTTGGLSESDPEYERLAAELAQLEARSAAQQSPAAPDEEPVRPHLAVSSRGANELDAAFHRLEAMPPPPQPSQSSAAPAPPRAQRFCTPDDALSISHETVSILTVNPDRQAVLINDQPPDDDSATLSMLKPGDSIQLDGERQPSARPNEIRFLRRDRSGSDEARGAASSWSRLRRSWCRVDAETPIVRDGEATPVVANELHLIGPMQEAKVGSSLCYSPADQVICVYSLAEQQRQQVVWVDPYETVLVNELPVTVQPGEPVRLQPADRVSFVNSAEQSARPTGQQPRLLVPLDFHRCRRAMAVPLDRETVVTVNFRSRLLRAGDAMYLGEGETYSLQGATQSLADGEVVVFWNTQDRPVRSDSSATAERSSEMAASSTTIDAVPAEEARALTEEQIDERVTSMHGKLRAKEAELKRTLTRQEEFNERLRTVAMRMDSTKQSLDSLDPRNAASLDECTTEHENLMIEVEVISQEIDSLVRLGLELCESSSKDDEEAMQKSLTALQKKEKSLKDLAEQKKKKILQTARDRERHQNARTRLLDDTGRLEAWTSQAETRLAQSVSSAADPDAAIEACRSINSELNSRLQELSDAQVHYNQLCEFESPDERRPIENRLHALQEAMEALKNDCIERQVALREAAKAAERAPPAAPAGADAAADAESVDSTEYRVRRQQQHAEAAEIGRQRRAAEEGLAMRLQSGIQDHHSLIQSLGNDFERLELSDEPVYDDSDELQAQLDEQLSNISRHIRRRRDETVQAVDSGTRPASLQAVDPSESPTKASLELNNALSQLSAAMTRLSRQSATESQQIQSQGRQEQQRRYQAALLAVSSALDGVESRLFRSQTDSTESGPALDILLEELSRIRDQSQRLSDATPAVVGGLAGGERAADLAMESVADLDGRLSLLEQCAQRRQARLNECQREWRGFKDEIARVRVQLEASRRQYEASRDSLAPVEQQMRDSQLLEATIRQYEAKLAELTRKGGRILERAPQFSEADRSGELQSLRIDWEELRVRVTERRQELHRIQTSQAQYEQMLHSWAEYLETAESKLAEASLTAADSADVRRQQQQHRAFFEGLETHEATLEQARRRLDPREAARHSVQHARLGQVARAVKLAAAQRTNQMETLAQDWAELDDRLAQLDAWVAGAADRLAEIRSQPPAADEAAEERRLSGLQELASSLRGRRSAVFQLVDRGRLLLGRVACPRLETALSDLAERWVQLTDSVEDQLSVAEDRRRVGEEFAQHLADVSDCLQRAEVELESATEASGAAAAEEASLEDVRGGLERLCTVAQLLESRQRERRLLHDLVAGSPSALASTTSRRRRAEEVEAAWVGLERRWRAFETRLQRRERELTPSHEALLGLRDWLTGFESRLASASRRTLHSRAETEALAAEFQ</sequence>
<name>A0A1I8GAW5_9PLAT</name>
<keyword evidence="3" id="KW-0677">Repeat</keyword>
<feature type="region of interest" description="Disordered" evidence="6">
    <location>
        <begin position="273"/>
        <end position="308"/>
    </location>
</feature>
<evidence type="ECO:0000256" key="2">
    <source>
        <dbReference type="ARBA" id="ARBA00022553"/>
    </source>
</evidence>
<feature type="region of interest" description="Disordered" evidence="6">
    <location>
        <begin position="909"/>
        <end position="937"/>
    </location>
</feature>
<feature type="compositionally biased region" description="Basic and acidic residues" evidence="6">
    <location>
        <begin position="298"/>
        <end position="308"/>
    </location>
</feature>
<dbReference type="Gene3D" id="1.20.58.60">
    <property type="match status" value="4"/>
</dbReference>
<dbReference type="PANTHER" id="PTHR14514:SF2">
    <property type="entry name" value="A-KINASE ANCHOR PROTEIN 6"/>
    <property type="match status" value="1"/>
</dbReference>
<feature type="compositionally biased region" description="Polar residues" evidence="6">
    <location>
        <begin position="952"/>
        <end position="963"/>
    </location>
</feature>
<protein>
    <submittedName>
        <fullName evidence="8">FHA domain-containing protein</fullName>
    </submittedName>
</protein>
<evidence type="ECO:0000256" key="4">
    <source>
        <dbReference type="ARBA" id="ARBA00023136"/>
    </source>
</evidence>
<feature type="coiled-coil region" evidence="5">
    <location>
        <begin position="613"/>
        <end position="683"/>
    </location>
</feature>